<dbReference type="EMBL" id="JAXIOK010000002">
    <property type="protein sequence ID" value="KAK4777628.1"/>
    <property type="molecule type" value="Genomic_DNA"/>
</dbReference>
<dbReference type="Pfam" id="PF00010">
    <property type="entry name" value="HLH"/>
    <property type="match status" value="1"/>
</dbReference>
<dbReference type="PANTHER" id="PTHR13935:SF104">
    <property type="entry name" value="TRANSCRIPTION FACTOR BHLH160"/>
    <property type="match status" value="1"/>
</dbReference>
<gene>
    <name evidence="7" type="ORF">SAY87_017815</name>
</gene>
<keyword evidence="2" id="KW-0805">Transcription regulation</keyword>
<feature type="compositionally biased region" description="Polar residues" evidence="5">
    <location>
        <begin position="283"/>
        <end position="292"/>
    </location>
</feature>
<dbReference type="GO" id="GO:0090575">
    <property type="term" value="C:RNA polymerase II transcription regulator complex"/>
    <property type="evidence" value="ECO:0007669"/>
    <property type="project" value="TreeGrafter"/>
</dbReference>
<evidence type="ECO:0000256" key="3">
    <source>
        <dbReference type="ARBA" id="ARBA00023163"/>
    </source>
</evidence>
<dbReference type="SUPFAM" id="SSF47459">
    <property type="entry name" value="HLH, helix-loop-helix DNA-binding domain"/>
    <property type="match status" value="1"/>
</dbReference>
<feature type="domain" description="BHLH" evidence="6">
    <location>
        <begin position="190"/>
        <end position="243"/>
    </location>
</feature>
<dbReference type="SMART" id="SM00353">
    <property type="entry name" value="HLH"/>
    <property type="match status" value="1"/>
</dbReference>
<keyword evidence="4" id="KW-0539">Nucleus</keyword>
<feature type="region of interest" description="Disordered" evidence="5">
    <location>
        <begin position="266"/>
        <end position="292"/>
    </location>
</feature>
<sequence>MSSSPPPGINSNVEEPFPYLDVSLEDLGNLWQLLDDQDNPVAQPGCSNVSVYGARGDYSSSDPHLNQATVSLGSNISCAFPRDHGSGLPPTVSHVDTDAMMLAEPSIQHGQGLLFDHTPFRDVLMCGGDSAGRLTSMFPVEKGKGKAVQTVSLENGGEAEDENGVSWRRRTGKIRALDKPQAEGEEGSVMKKQVHNAKERARRRMVNASYLALGELLPQPRRSKKRWSAPKIVDRVVDYIPELKREVEGLMLKKEKMLEHEAEAIASSSSSSVATDAAPAATCNDQLESSPSRITVSVHDPGMGEELIVLICRLPEEGRGEDDDGLVSLLSNIEAEGLSILKASTLDTGGDLTCYHLHIKRNGSSGGPDYTAILKRKVISWLAWSHPP</sequence>
<proteinExistence type="predicted"/>
<name>A0AAN7KWG0_9MYRT</name>
<dbReference type="GO" id="GO:0046983">
    <property type="term" value="F:protein dimerization activity"/>
    <property type="evidence" value="ECO:0007669"/>
    <property type="project" value="InterPro"/>
</dbReference>
<evidence type="ECO:0000313" key="8">
    <source>
        <dbReference type="Proteomes" id="UP001345219"/>
    </source>
</evidence>
<evidence type="ECO:0000256" key="5">
    <source>
        <dbReference type="SAM" id="MobiDB-lite"/>
    </source>
</evidence>
<reference evidence="7 8" key="1">
    <citation type="journal article" date="2023" name="Hortic Res">
        <title>Pangenome of water caltrop reveals structural variations and asymmetric subgenome divergence after allopolyploidization.</title>
        <authorList>
            <person name="Zhang X."/>
            <person name="Chen Y."/>
            <person name="Wang L."/>
            <person name="Yuan Y."/>
            <person name="Fang M."/>
            <person name="Shi L."/>
            <person name="Lu R."/>
            <person name="Comes H.P."/>
            <person name="Ma Y."/>
            <person name="Chen Y."/>
            <person name="Huang G."/>
            <person name="Zhou Y."/>
            <person name="Zheng Z."/>
            <person name="Qiu Y."/>
        </authorList>
    </citation>
    <scope>NUCLEOTIDE SEQUENCE [LARGE SCALE GENOMIC DNA]</scope>
    <source>
        <tissue evidence="7">Roots</tissue>
    </source>
</reference>
<evidence type="ECO:0000313" key="7">
    <source>
        <dbReference type="EMBL" id="KAK4777628.1"/>
    </source>
</evidence>
<dbReference type="InterPro" id="IPR036638">
    <property type="entry name" value="HLH_DNA-bd_sf"/>
</dbReference>
<feature type="region of interest" description="Disordered" evidence="5">
    <location>
        <begin position="180"/>
        <end position="200"/>
    </location>
</feature>
<feature type="compositionally biased region" description="Low complexity" evidence="5">
    <location>
        <begin position="266"/>
        <end position="281"/>
    </location>
</feature>
<keyword evidence="3" id="KW-0804">Transcription</keyword>
<keyword evidence="8" id="KW-1185">Reference proteome</keyword>
<organism evidence="7 8">
    <name type="scientific">Trapa incisa</name>
    <dbReference type="NCBI Taxonomy" id="236973"/>
    <lineage>
        <taxon>Eukaryota</taxon>
        <taxon>Viridiplantae</taxon>
        <taxon>Streptophyta</taxon>
        <taxon>Embryophyta</taxon>
        <taxon>Tracheophyta</taxon>
        <taxon>Spermatophyta</taxon>
        <taxon>Magnoliopsida</taxon>
        <taxon>eudicotyledons</taxon>
        <taxon>Gunneridae</taxon>
        <taxon>Pentapetalae</taxon>
        <taxon>rosids</taxon>
        <taxon>malvids</taxon>
        <taxon>Myrtales</taxon>
        <taxon>Lythraceae</taxon>
        <taxon>Trapa</taxon>
    </lineage>
</organism>
<dbReference type="GO" id="GO:0000981">
    <property type="term" value="F:DNA-binding transcription factor activity, RNA polymerase II-specific"/>
    <property type="evidence" value="ECO:0007669"/>
    <property type="project" value="TreeGrafter"/>
</dbReference>
<dbReference type="Gene3D" id="4.10.280.10">
    <property type="entry name" value="Helix-loop-helix DNA-binding domain"/>
    <property type="match status" value="1"/>
</dbReference>
<evidence type="ECO:0000256" key="4">
    <source>
        <dbReference type="ARBA" id="ARBA00023242"/>
    </source>
</evidence>
<dbReference type="PANTHER" id="PTHR13935">
    <property type="entry name" value="ACHAETE-SCUTE TRANSCRIPTION FACTOR-RELATED"/>
    <property type="match status" value="1"/>
</dbReference>
<comment type="caution">
    <text evidence="7">The sequence shown here is derived from an EMBL/GenBank/DDBJ whole genome shotgun (WGS) entry which is preliminary data.</text>
</comment>
<dbReference type="AlphaFoldDB" id="A0AAN7KWG0"/>
<evidence type="ECO:0000256" key="2">
    <source>
        <dbReference type="ARBA" id="ARBA00023015"/>
    </source>
</evidence>
<dbReference type="GO" id="GO:0000977">
    <property type="term" value="F:RNA polymerase II transcription regulatory region sequence-specific DNA binding"/>
    <property type="evidence" value="ECO:0007669"/>
    <property type="project" value="TreeGrafter"/>
</dbReference>
<protein>
    <recommendedName>
        <fullName evidence="6">BHLH domain-containing protein</fullName>
    </recommendedName>
</protein>
<dbReference type="PROSITE" id="PS50888">
    <property type="entry name" value="BHLH"/>
    <property type="match status" value="1"/>
</dbReference>
<comment type="subcellular location">
    <subcellularLocation>
        <location evidence="1">Nucleus</location>
    </subcellularLocation>
</comment>
<dbReference type="Proteomes" id="UP001345219">
    <property type="component" value="Chromosome 14"/>
</dbReference>
<dbReference type="InterPro" id="IPR015660">
    <property type="entry name" value="MASH1/Ascl1a-like"/>
</dbReference>
<dbReference type="InterPro" id="IPR011598">
    <property type="entry name" value="bHLH_dom"/>
</dbReference>
<evidence type="ECO:0000256" key="1">
    <source>
        <dbReference type="ARBA" id="ARBA00004123"/>
    </source>
</evidence>
<accession>A0AAN7KWG0</accession>
<evidence type="ECO:0000259" key="6">
    <source>
        <dbReference type="PROSITE" id="PS50888"/>
    </source>
</evidence>